<dbReference type="RefSeq" id="WP_147268821.1">
    <property type="nucleotide sequence ID" value="NZ_QOIL01000010.1"/>
</dbReference>
<evidence type="ECO:0000313" key="1">
    <source>
        <dbReference type="EMBL" id="RCG29635.1"/>
    </source>
</evidence>
<protein>
    <recommendedName>
        <fullName evidence="3">Intein C-terminal splicing domain-containing protein</fullName>
    </recommendedName>
</protein>
<keyword evidence="2" id="KW-1185">Reference proteome</keyword>
<name>A0A367FJ20_9ACTN</name>
<reference evidence="1 2" key="1">
    <citation type="submission" date="2018-06" db="EMBL/GenBank/DDBJ databases">
        <title>Sphaerisporangium craniellae sp. nov., isolated from a marine sponge in the South China Sea.</title>
        <authorList>
            <person name="Li L."/>
        </authorList>
    </citation>
    <scope>NUCLEOTIDE SEQUENCE [LARGE SCALE GENOMIC DNA]</scope>
    <source>
        <strain evidence="1 2">CCTCC AA 208026</strain>
    </source>
</reference>
<comment type="caution">
    <text evidence="1">The sequence shown here is derived from an EMBL/GenBank/DDBJ whole genome shotgun (WGS) entry which is preliminary data.</text>
</comment>
<dbReference type="OrthoDB" id="291011at2"/>
<evidence type="ECO:0000313" key="2">
    <source>
        <dbReference type="Proteomes" id="UP000253094"/>
    </source>
</evidence>
<sequence>MIEVVSVRHYRQIRQRVQDLIVEGLHTYYVARGENHVLVHNEACFMMSSAIGKDPLFAREAQRAGKDTTVQREMAATFDQLSKGNCQPGMETKYYRSGM</sequence>
<dbReference type="EMBL" id="QOIL01000010">
    <property type="protein sequence ID" value="RCG29635.1"/>
    <property type="molecule type" value="Genomic_DNA"/>
</dbReference>
<dbReference type="AlphaFoldDB" id="A0A367FJ20"/>
<evidence type="ECO:0008006" key="3">
    <source>
        <dbReference type="Google" id="ProtNLM"/>
    </source>
</evidence>
<accession>A0A367FJ20</accession>
<organism evidence="1 2">
    <name type="scientific">Sphaerisporangium album</name>
    <dbReference type="NCBI Taxonomy" id="509200"/>
    <lineage>
        <taxon>Bacteria</taxon>
        <taxon>Bacillati</taxon>
        <taxon>Actinomycetota</taxon>
        <taxon>Actinomycetes</taxon>
        <taxon>Streptosporangiales</taxon>
        <taxon>Streptosporangiaceae</taxon>
        <taxon>Sphaerisporangium</taxon>
    </lineage>
</organism>
<gene>
    <name evidence="1" type="ORF">DQ384_18770</name>
</gene>
<proteinExistence type="predicted"/>
<dbReference type="Proteomes" id="UP000253094">
    <property type="component" value="Unassembled WGS sequence"/>
</dbReference>
<dbReference type="Gene3D" id="2.170.16.10">
    <property type="entry name" value="Hedgehog/Intein (Hint) domain"/>
    <property type="match status" value="1"/>
</dbReference>